<dbReference type="GO" id="GO:0043657">
    <property type="term" value="C:host cell"/>
    <property type="evidence" value="ECO:0007669"/>
    <property type="project" value="UniProtKB-SubCell"/>
</dbReference>
<accession>A0A225WLB2</accession>
<dbReference type="Proteomes" id="UP000198211">
    <property type="component" value="Unassembled WGS sequence"/>
</dbReference>
<dbReference type="OrthoDB" id="145139at2759"/>
<protein>
    <submittedName>
        <fullName evidence="8">RxLR effector protein</fullName>
    </submittedName>
</protein>
<evidence type="ECO:0000256" key="2">
    <source>
        <dbReference type="ARBA" id="ARBA00004613"/>
    </source>
</evidence>
<feature type="domain" description="RxLR effector PexRD54 WY" evidence="7">
    <location>
        <begin position="342"/>
        <end position="382"/>
    </location>
</feature>
<organism evidence="8 9">
    <name type="scientific">Phytophthora megakarya</name>
    <dbReference type="NCBI Taxonomy" id="4795"/>
    <lineage>
        <taxon>Eukaryota</taxon>
        <taxon>Sar</taxon>
        <taxon>Stramenopiles</taxon>
        <taxon>Oomycota</taxon>
        <taxon>Peronosporomycetes</taxon>
        <taxon>Peronosporales</taxon>
        <taxon>Peronosporaceae</taxon>
        <taxon>Phytophthora</taxon>
    </lineage>
</organism>
<keyword evidence="5" id="KW-0732">Signal</keyword>
<dbReference type="STRING" id="4795.A0A225WLB2"/>
<evidence type="ECO:0000256" key="3">
    <source>
        <dbReference type="ARBA" id="ARBA00010400"/>
    </source>
</evidence>
<dbReference type="AlphaFoldDB" id="A0A225WLB2"/>
<keyword evidence="9" id="KW-1185">Reference proteome</keyword>
<keyword evidence="4" id="KW-0964">Secreted</keyword>
<feature type="domain" description="RxLR effector PexRD54 WY" evidence="7">
    <location>
        <begin position="58"/>
        <end position="96"/>
    </location>
</feature>
<evidence type="ECO:0000256" key="1">
    <source>
        <dbReference type="ARBA" id="ARBA00004340"/>
    </source>
</evidence>
<dbReference type="InterPro" id="IPR054463">
    <property type="entry name" value="PexRD54_WY"/>
</dbReference>
<proteinExistence type="inferred from homology"/>
<evidence type="ECO:0000313" key="8">
    <source>
        <dbReference type="EMBL" id="OWZ17767.1"/>
    </source>
</evidence>
<comment type="caution">
    <text evidence="8">The sequence shown here is derived from an EMBL/GenBank/DDBJ whole genome shotgun (WGS) entry which is preliminary data.</text>
</comment>
<evidence type="ECO:0000256" key="4">
    <source>
        <dbReference type="ARBA" id="ARBA00022525"/>
    </source>
</evidence>
<evidence type="ECO:0000313" key="9">
    <source>
        <dbReference type="Proteomes" id="UP000198211"/>
    </source>
</evidence>
<comment type="similarity">
    <text evidence="3">Belongs to the RxLR effector family.</text>
</comment>
<dbReference type="Pfam" id="PF22748">
    <property type="entry name" value="PexRD54_WY"/>
    <property type="match status" value="2"/>
</dbReference>
<dbReference type="GO" id="GO:0005576">
    <property type="term" value="C:extracellular region"/>
    <property type="evidence" value="ECO:0007669"/>
    <property type="project" value="UniProtKB-SubCell"/>
</dbReference>
<dbReference type="EMBL" id="NBNE01000695">
    <property type="protein sequence ID" value="OWZ17767.1"/>
    <property type="molecule type" value="Genomic_DNA"/>
</dbReference>
<evidence type="ECO:0000256" key="5">
    <source>
        <dbReference type="ARBA" id="ARBA00022729"/>
    </source>
</evidence>
<sequence length="481" mass="56403">MRFLQIAKYFEKNNPQNLILKVLGQYYSDENLFKMLTEAKKNQITRTIATKLYAAKFQGWLDTNKTPKTIFTLLGLDKEIPIVLTKPLFLTYVEYVRVFNKKNPVEKVWLLDDVYNKHPIDYSLNKLVEEAMKYPNTEKASMIVTVDELKRRFVARIRPADTFSEFVRETKGGDNFFTSPNFKLWVKYIDDFNKKYPDDRTSMIDSIRYSYTDEELAKILMAGKSNSKTKELAANLELALVNTWSRELKTPDEVSKLMDMGLSTSSMKSYVEKYHWALYQGDKLFEDPRMWMQYVEHFRARFPASDESVITILTNRYGDDVVAKKIATAHEGSTLLSMRTAQLERWKSMEETPEDVFTLLKLDKGGTNLFDNTVLETWIDYVKLVTHKNIVEKVMFDIFARSYKNDIFSKIIIAGKGSSWASIASNFQKRQIYSWLKSKEELNDVYKWLMVKGTAKNNPERLLYKKYVQDYRKSIRKKKTA</sequence>
<reference evidence="9" key="1">
    <citation type="submission" date="2017-03" db="EMBL/GenBank/DDBJ databases">
        <title>Phytopthora megakarya and P. palmivora, two closely related causual agents of cacao black pod achieved similar genome size and gene model numbers by different mechanisms.</title>
        <authorList>
            <person name="Ali S."/>
            <person name="Shao J."/>
            <person name="Larry D.J."/>
            <person name="Kronmiller B."/>
            <person name="Shen D."/>
            <person name="Strem M.D."/>
            <person name="Melnick R.L."/>
            <person name="Guiltinan M.J."/>
            <person name="Tyler B.M."/>
            <person name="Meinhardt L.W."/>
            <person name="Bailey B.A."/>
        </authorList>
    </citation>
    <scope>NUCLEOTIDE SEQUENCE [LARGE SCALE GENOMIC DNA]</scope>
    <source>
        <strain evidence="9">zdho120</strain>
    </source>
</reference>
<gene>
    <name evidence="8" type="ORF">PHMEG_0008243</name>
</gene>
<name>A0A225WLB2_9STRA</name>
<evidence type="ECO:0000256" key="6">
    <source>
        <dbReference type="ARBA" id="ARBA00023026"/>
    </source>
</evidence>
<keyword evidence="6" id="KW-0843">Virulence</keyword>
<evidence type="ECO:0000259" key="7">
    <source>
        <dbReference type="Pfam" id="PF22748"/>
    </source>
</evidence>
<comment type="subcellular location">
    <subcellularLocation>
        <location evidence="1">Host cell</location>
    </subcellularLocation>
    <subcellularLocation>
        <location evidence="2">Secreted</location>
    </subcellularLocation>
</comment>